<evidence type="ECO:0000259" key="5">
    <source>
        <dbReference type="Pfam" id="PF13407"/>
    </source>
</evidence>
<name>A0A7X5F250_9HYPH</name>
<dbReference type="AlphaFoldDB" id="A0A7X5F250"/>
<dbReference type="Gene3D" id="3.40.50.2300">
    <property type="match status" value="2"/>
</dbReference>
<protein>
    <submittedName>
        <fullName evidence="6">Substrate-binding domain-containing protein</fullName>
    </submittedName>
</protein>
<proteinExistence type="inferred from homology"/>
<keyword evidence="3 4" id="KW-0732">Signal</keyword>
<feature type="chain" id="PRO_5030955039" evidence="4">
    <location>
        <begin position="21"/>
        <end position="302"/>
    </location>
</feature>
<comment type="similarity">
    <text evidence="2">Belongs to the bacterial solute-binding protein 2 family.</text>
</comment>
<reference evidence="7" key="1">
    <citation type="submission" date="2020-01" db="EMBL/GenBank/DDBJ databases">
        <authorList>
            <person name="Fang Y."/>
            <person name="Sun R."/>
            <person name="Nie L."/>
            <person name="He J."/>
            <person name="Hao L."/>
            <person name="Wang L."/>
            <person name="Su S."/>
            <person name="Lv E."/>
            <person name="Zhang Z."/>
            <person name="Xie R."/>
            <person name="Liu H."/>
        </authorList>
    </citation>
    <scope>NUCLEOTIDE SEQUENCE [LARGE SCALE GENOMIC DNA]</scope>
    <source>
        <strain evidence="7">XCT-53</strain>
    </source>
</reference>
<dbReference type="EMBL" id="JAABLQ010000001">
    <property type="protein sequence ID" value="NBN78380.1"/>
    <property type="molecule type" value="Genomic_DNA"/>
</dbReference>
<gene>
    <name evidence="6" type="ORF">GWI72_08885</name>
</gene>
<feature type="domain" description="Periplasmic binding protein" evidence="5">
    <location>
        <begin position="29"/>
        <end position="279"/>
    </location>
</feature>
<evidence type="ECO:0000256" key="1">
    <source>
        <dbReference type="ARBA" id="ARBA00004196"/>
    </source>
</evidence>
<dbReference type="SUPFAM" id="SSF53822">
    <property type="entry name" value="Periplasmic binding protein-like I"/>
    <property type="match status" value="1"/>
</dbReference>
<evidence type="ECO:0000256" key="2">
    <source>
        <dbReference type="ARBA" id="ARBA00007639"/>
    </source>
</evidence>
<evidence type="ECO:0000313" key="7">
    <source>
        <dbReference type="Proteomes" id="UP000586722"/>
    </source>
</evidence>
<dbReference type="GO" id="GO:0030313">
    <property type="term" value="C:cell envelope"/>
    <property type="evidence" value="ECO:0007669"/>
    <property type="project" value="UniProtKB-SubCell"/>
</dbReference>
<dbReference type="GO" id="GO:0030246">
    <property type="term" value="F:carbohydrate binding"/>
    <property type="evidence" value="ECO:0007669"/>
    <property type="project" value="UniProtKB-ARBA"/>
</dbReference>
<feature type="signal peptide" evidence="4">
    <location>
        <begin position="1"/>
        <end position="20"/>
    </location>
</feature>
<dbReference type="PANTHER" id="PTHR46847:SF1">
    <property type="entry name" value="D-ALLOSE-BINDING PERIPLASMIC PROTEIN-RELATED"/>
    <property type="match status" value="1"/>
</dbReference>
<dbReference type="RefSeq" id="WP_161708413.1">
    <property type="nucleotide sequence ID" value="NZ_JAABLQ010000001.1"/>
</dbReference>
<dbReference type="Proteomes" id="UP000586722">
    <property type="component" value="Unassembled WGS sequence"/>
</dbReference>
<accession>A0A7X5F250</accession>
<organism evidence="6 7">
    <name type="scientific">Pannonibacter tanglangensis</name>
    <dbReference type="NCBI Taxonomy" id="2750084"/>
    <lineage>
        <taxon>Bacteria</taxon>
        <taxon>Pseudomonadati</taxon>
        <taxon>Pseudomonadota</taxon>
        <taxon>Alphaproteobacteria</taxon>
        <taxon>Hyphomicrobiales</taxon>
        <taxon>Stappiaceae</taxon>
        <taxon>Pannonibacter</taxon>
    </lineage>
</organism>
<dbReference type="PANTHER" id="PTHR46847">
    <property type="entry name" value="D-ALLOSE-BINDING PERIPLASMIC PROTEIN-RELATED"/>
    <property type="match status" value="1"/>
</dbReference>
<evidence type="ECO:0000256" key="3">
    <source>
        <dbReference type="ARBA" id="ARBA00022729"/>
    </source>
</evidence>
<comment type="caution">
    <text evidence="6">The sequence shown here is derived from an EMBL/GenBank/DDBJ whole genome shotgun (WGS) entry which is preliminary data.</text>
</comment>
<keyword evidence="7" id="KW-1185">Reference proteome</keyword>
<evidence type="ECO:0000313" key="6">
    <source>
        <dbReference type="EMBL" id="NBN78380.1"/>
    </source>
</evidence>
<dbReference type="InterPro" id="IPR025997">
    <property type="entry name" value="SBP_2_dom"/>
</dbReference>
<dbReference type="InterPro" id="IPR028082">
    <property type="entry name" value="Peripla_BP_I"/>
</dbReference>
<dbReference type="Pfam" id="PF13407">
    <property type="entry name" value="Peripla_BP_4"/>
    <property type="match status" value="1"/>
</dbReference>
<evidence type="ECO:0000256" key="4">
    <source>
        <dbReference type="SAM" id="SignalP"/>
    </source>
</evidence>
<comment type="subcellular location">
    <subcellularLocation>
        <location evidence="1">Cell envelope</location>
    </subcellularLocation>
</comment>
<sequence>MKRVLLALGFSAMLSGTAIAETYPVSMYTLDTFTKLLSTALQERAKELGITVKVDDAREDPARQIEQVKAALAAKPPALIVTPPNDEVAAQIDALAAAANVPVVFMNVQPNLDRFLARTAIVASNDLVAGRMQMRYVGKLIGNKGNVAVLTGPSGHPAAIGRTNGVKEVVNSLPGLSLKTVVAANWKRDEAKAVVTGWISAGTLPNAILANNDDMALGALDALQAAGIPDEQVVVAGVDATPAALASMKENKLDVTVLQNAVAQGRRSADDAVALAKGQPVQLYDWIPYELVIPSNVADYAM</sequence>